<dbReference type="Proteomes" id="UP000036893">
    <property type="component" value="Unassembled WGS sequence"/>
</dbReference>
<keyword evidence="5" id="KW-0464">Manganese</keyword>
<comment type="catalytic activity">
    <reaction evidence="4 6">
        <text>D-erythrose 4-phosphate + phosphoenolpyruvate + H2O = 7-phospho-2-dehydro-3-deoxy-D-arabino-heptonate + phosphate</text>
        <dbReference type="Rhea" id="RHEA:14717"/>
        <dbReference type="ChEBI" id="CHEBI:15377"/>
        <dbReference type="ChEBI" id="CHEBI:16897"/>
        <dbReference type="ChEBI" id="CHEBI:43474"/>
        <dbReference type="ChEBI" id="CHEBI:58394"/>
        <dbReference type="ChEBI" id="CHEBI:58702"/>
        <dbReference type="EC" id="2.5.1.54"/>
    </reaction>
</comment>
<dbReference type="GeneID" id="66997606"/>
<keyword evidence="3 6" id="KW-0808">Transferase</keyword>
<evidence type="ECO:0000313" key="8">
    <source>
        <dbReference type="Proteomes" id="UP000036893"/>
    </source>
</evidence>
<dbReference type="InterPro" id="IPR002480">
    <property type="entry name" value="DAHP_synth_2"/>
</dbReference>
<feature type="binding site" evidence="5">
    <location>
        <position position="321"/>
    </location>
    <ligand>
        <name>phosphoenolpyruvate</name>
        <dbReference type="ChEBI" id="CHEBI:58702"/>
    </ligand>
</feature>
<feature type="binding site" evidence="5">
    <location>
        <position position="395"/>
    </location>
    <ligand>
        <name>Mn(2+)</name>
        <dbReference type="ChEBI" id="CHEBI:29035"/>
    </ligand>
</feature>
<keyword evidence="5" id="KW-0170">Cobalt</keyword>
<dbReference type="GO" id="GO:0009423">
    <property type="term" value="P:chorismate biosynthetic process"/>
    <property type="evidence" value="ECO:0007669"/>
    <property type="project" value="UniProtKB-UniPathway"/>
</dbReference>
<reference evidence="7" key="2">
    <citation type="submission" date="2021-01" db="EMBL/GenBank/DDBJ databases">
        <title>Pan-genome distribution and transcriptional activeness of fungal secondary metabolism genes in Aspergillus section Fumigati.</title>
        <authorList>
            <person name="Takahashi H."/>
            <person name="Umemura M."/>
            <person name="Ninomiya A."/>
            <person name="Kusuya Y."/>
            <person name="Urayama S."/>
            <person name="Shimizu M."/>
            <person name="Watanabe A."/>
            <person name="Kamei K."/>
            <person name="Yaguchi T."/>
            <person name="Hagiwara D."/>
        </authorList>
    </citation>
    <scope>NUCLEOTIDE SEQUENCE</scope>
    <source>
        <strain evidence="7">IFM 46973</strain>
    </source>
</reference>
<evidence type="ECO:0000256" key="1">
    <source>
        <dbReference type="ARBA" id="ARBA00004688"/>
    </source>
</evidence>
<dbReference type="GO" id="GO:0003849">
    <property type="term" value="F:3-deoxy-7-phosphoheptulonate synthase activity"/>
    <property type="evidence" value="ECO:0007669"/>
    <property type="project" value="UniProtKB-EC"/>
</dbReference>
<evidence type="ECO:0000256" key="3">
    <source>
        <dbReference type="ARBA" id="ARBA00022679"/>
    </source>
</evidence>
<evidence type="ECO:0000256" key="4">
    <source>
        <dbReference type="ARBA" id="ARBA00047508"/>
    </source>
</evidence>
<feature type="binding site" evidence="5">
    <location>
        <position position="425"/>
    </location>
    <ligand>
        <name>Mn(2+)</name>
        <dbReference type="ChEBI" id="CHEBI:29035"/>
    </ligand>
</feature>
<dbReference type="PANTHER" id="PTHR21337:SF0">
    <property type="entry name" value="PHOSPHO-2-DEHYDRO-3-DEOXYHEPTONATE ALDOLASE"/>
    <property type="match status" value="1"/>
</dbReference>
<feature type="binding site" evidence="5">
    <location>
        <position position="97"/>
    </location>
    <ligand>
        <name>Mn(2+)</name>
        <dbReference type="ChEBI" id="CHEBI:29035"/>
    </ligand>
</feature>
<organism evidence="7 8">
    <name type="scientific">Aspergillus udagawae</name>
    <dbReference type="NCBI Taxonomy" id="91492"/>
    <lineage>
        <taxon>Eukaryota</taxon>
        <taxon>Fungi</taxon>
        <taxon>Dikarya</taxon>
        <taxon>Ascomycota</taxon>
        <taxon>Pezizomycotina</taxon>
        <taxon>Eurotiomycetes</taxon>
        <taxon>Eurotiomycetidae</taxon>
        <taxon>Eurotiales</taxon>
        <taxon>Aspergillaceae</taxon>
        <taxon>Aspergillus</taxon>
        <taxon>Aspergillus subgen. Fumigati</taxon>
    </lineage>
</organism>
<keyword evidence="6" id="KW-0057">Aromatic amino acid biosynthesis</keyword>
<sequence length="454" mass="50316">MILSTLSPELQLGGKVLPPSQNDVELGSSDAWTPQSWRKRPAIAQEIEYKDPLALEEVLRTVASLPPLVSPVKIELARKHFAAAARGEAFIIQGGDCAESFQDVRPLIVQQKVQLLHEQSRLISDSLGLPVITVGRIAGQYAKPRSCPFETLADGSQVYSFRGENVNGFHPDDRTPDPNRLLQAYFHSRATLDLMKACPPLLTPPSADAIASPGKDLFRANILDEPGQGAIFTSHEALHLPYESAVTHGRYNTSATFVWIGERTRQRNGPHIEYIRGIRNPIGIKVGPTMRPQELVDLLDIILQPQERHDTQDGRVTIITRMGADKVETVLPPLIHAVRKAGHTPVWMCDPCHGNTKVTPSGIKTRCVETIVQEVIRTFEIHRAHGSFMGGLHLEQTGEFVTECVDAWDTYCERDLTTNYRSLCDPRLSYIQALAVVRSFLDHVRCSASKAIGL</sequence>
<dbReference type="SUPFAM" id="SSF51569">
    <property type="entry name" value="Aldolase"/>
    <property type="match status" value="1"/>
</dbReference>
<dbReference type="Gene3D" id="3.20.20.70">
    <property type="entry name" value="Aldolase class I"/>
    <property type="match status" value="1"/>
</dbReference>
<comment type="caution">
    <text evidence="7">The sequence shown here is derived from an EMBL/GenBank/DDBJ whole genome shotgun (WGS) entry which is preliminary data.</text>
</comment>
<proteinExistence type="inferred from homology"/>
<evidence type="ECO:0000313" key="7">
    <source>
        <dbReference type="EMBL" id="GIC93641.1"/>
    </source>
</evidence>
<dbReference type="GO" id="GO:0008652">
    <property type="term" value="P:amino acid biosynthetic process"/>
    <property type="evidence" value="ECO:0007669"/>
    <property type="project" value="UniProtKB-KW"/>
</dbReference>
<comment type="pathway">
    <text evidence="1 6">Metabolic intermediate biosynthesis; chorismate biosynthesis; chorismate from D-erythrose 4-phosphate and phosphoenolpyruvate: step 1/7.</text>
</comment>
<feature type="binding site" evidence="5">
    <location>
        <position position="136"/>
    </location>
    <ligand>
        <name>phosphoenolpyruvate</name>
        <dbReference type="ChEBI" id="CHEBI:58702"/>
    </ligand>
</feature>
<protein>
    <recommendedName>
        <fullName evidence="6">Phospho-2-dehydro-3-deoxyheptonate aldolase</fullName>
        <ecNumber evidence="6">2.5.1.54</ecNumber>
    </recommendedName>
</protein>
<dbReference type="GO" id="GO:0009073">
    <property type="term" value="P:aromatic amino acid family biosynthetic process"/>
    <property type="evidence" value="ECO:0007669"/>
    <property type="project" value="UniProtKB-KW"/>
</dbReference>
<evidence type="ECO:0000256" key="5">
    <source>
        <dbReference type="PIRSR" id="PIRSR602480-1"/>
    </source>
</evidence>
<dbReference type="InterPro" id="IPR013785">
    <property type="entry name" value="Aldolase_TIM"/>
</dbReference>
<feature type="binding site" evidence="5">
    <location>
        <begin position="262"/>
        <end position="263"/>
    </location>
    <ligand>
        <name>phosphoenolpyruvate</name>
        <dbReference type="ChEBI" id="CHEBI:58702"/>
    </ligand>
</feature>
<dbReference type="UniPathway" id="UPA00053">
    <property type="reaction ID" value="UER00084"/>
</dbReference>
<feature type="binding site" evidence="5">
    <location>
        <position position="285"/>
    </location>
    <ligand>
        <name>phosphoenolpyruvate</name>
        <dbReference type="ChEBI" id="CHEBI:58702"/>
    </ligand>
</feature>
<name>A0A8E0V4E9_9EURO</name>
<reference evidence="7" key="1">
    <citation type="journal article" date="2015" name="Genome Announc.">
        <title>Draft Genome Sequence of the Pathogenic Filamentous Fungus Aspergillus udagawae Strain IFM 46973T.</title>
        <authorList>
            <person name="Kusuya Y."/>
            <person name="Takahashi-Nakaguchi A."/>
            <person name="Takahashi H."/>
            <person name="Yaguchi T."/>
        </authorList>
    </citation>
    <scope>NUCLEOTIDE SEQUENCE</scope>
    <source>
        <strain evidence="7">IFM 46973</strain>
    </source>
</reference>
<accession>A0A8E0V4E9</accession>
<dbReference type="AlphaFoldDB" id="A0A8E0V4E9"/>
<gene>
    <name evidence="7" type="ORF">Aud_010129</name>
</gene>
<comment type="cofactor">
    <cofactor evidence="5">
        <name>Mn(2+)</name>
        <dbReference type="ChEBI" id="CHEBI:29035"/>
    </cofactor>
    <cofactor evidence="5">
        <name>Co(2+)</name>
        <dbReference type="ChEBI" id="CHEBI:48828"/>
    </cofactor>
    <cofactor evidence="5">
        <name>Cd(2+)</name>
        <dbReference type="ChEBI" id="CHEBI:48775"/>
    </cofactor>
    <text evidence="5">Binds 1 divalent cation per subunit. The enzyme is active with manganese, cobalt or cadmium ions.</text>
</comment>
<dbReference type="RefSeq" id="XP_043150907.1">
    <property type="nucleotide sequence ID" value="XM_043294972.1"/>
</dbReference>
<comment type="similarity">
    <text evidence="2 6">Belongs to the class-II DAHP synthase family.</text>
</comment>
<dbReference type="PANTHER" id="PTHR21337">
    <property type="entry name" value="PHOSPHO-2-DEHYDRO-3-DEOXYHEPTONATE ALDOLASE 1, 2"/>
    <property type="match status" value="1"/>
</dbReference>
<keyword evidence="6" id="KW-0028">Amino-acid biosynthesis</keyword>
<evidence type="ECO:0000256" key="2">
    <source>
        <dbReference type="ARBA" id="ARBA00008911"/>
    </source>
</evidence>
<dbReference type="EMBL" id="BBXM02000008">
    <property type="protein sequence ID" value="GIC93641.1"/>
    <property type="molecule type" value="Genomic_DNA"/>
</dbReference>
<dbReference type="EC" id="2.5.1.54" evidence="6"/>
<dbReference type="Pfam" id="PF01474">
    <property type="entry name" value="DAHP_synth_2"/>
    <property type="match status" value="2"/>
</dbReference>
<keyword evidence="5" id="KW-0104">Cadmium</keyword>
<evidence type="ECO:0000256" key="6">
    <source>
        <dbReference type="RuleBase" id="RU363071"/>
    </source>
</evidence>
<feature type="binding site" evidence="5">
    <location>
        <position position="353"/>
    </location>
    <ligand>
        <name>Mn(2+)</name>
        <dbReference type="ChEBI" id="CHEBI:29035"/>
    </ligand>
</feature>